<reference evidence="2 3" key="1">
    <citation type="submission" date="2023-04" db="EMBL/GenBank/DDBJ databases">
        <title>Klugiella caeni sp. nov. isolated from the sludge of biochemical tank.</title>
        <authorList>
            <person name="Geng K."/>
        </authorList>
    </citation>
    <scope>NUCLEOTIDE SEQUENCE [LARGE SCALE GENOMIC DNA]</scope>
    <source>
        <strain evidence="2 3">YN-L-19</strain>
    </source>
</reference>
<dbReference type="InterPro" id="IPR051396">
    <property type="entry name" value="Bact_Antivir_Def_Nuclease"/>
</dbReference>
<evidence type="ECO:0000313" key="3">
    <source>
        <dbReference type="Proteomes" id="UP001321506"/>
    </source>
</evidence>
<proteinExistence type="predicted"/>
<keyword evidence="3" id="KW-1185">Reference proteome</keyword>
<name>A0AAW6T6W8_9MICO</name>
<evidence type="ECO:0000259" key="1">
    <source>
        <dbReference type="Pfam" id="PF13304"/>
    </source>
</evidence>
<gene>
    <name evidence="2" type="ORF">QF206_01090</name>
</gene>
<dbReference type="Pfam" id="PF13304">
    <property type="entry name" value="AAA_21"/>
    <property type="match status" value="1"/>
</dbReference>
<dbReference type="GO" id="GO:0016887">
    <property type="term" value="F:ATP hydrolysis activity"/>
    <property type="evidence" value="ECO:0007669"/>
    <property type="project" value="InterPro"/>
</dbReference>
<dbReference type="InterPro" id="IPR003959">
    <property type="entry name" value="ATPase_AAA_core"/>
</dbReference>
<organism evidence="2 3">
    <name type="scientific">Ruicaihuangia caeni</name>
    <dbReference type="NCBI Taxonomy" id="3042517"/>
    <lineage>
        <taxon>Bacteria</taxon>
        <taxon>Bacillati</taxon>
        <taxon>Actinomycetota</taxon>
        <taxon>Actinomycetes</taxon>
        <taxon>Micrococcales</taxon>
        <taxon>Microbacteriaceae</taxon>
        <taxon>Ruicaihuangia</taxon>
    </lineage>
</organism>
<dbReference type="PIRSF" id="PIRSF034888">
    <property type="entry name" value="P-loop_UCP034888"/>
    <property type="match status" value="1"/>
</dbReference>
<dbReference type="GO" id="GO:0005524">
    <property type="term" value="F:ATP binding"/>
    <property type="evidence" value="ECO:0007669"/>
    <property type="project" value="InterPro"/>
</dbReference>
<dbReference type="InterPro" id="IPR014592">
    <property type="entry name" value="P-loop_UCP034888"/>
</dbReference>
<dbReference type="EMBL" id="JASATX010000001">
    <property type="protein sequence ID" value="MDI2097563.1"/>
    <property type="molecule type" value="Genomic_DNA"/>
</dbReference>
<feature type="domain" description="ATPase AAA-type core" evidence="1">
    <location>
        <begin position="252"/>
        <end position="385"/>
    </location>
</feature>
<dbReference type="RefSeq" id="WP_281487353.1">
    <property type="nucleotide sequence ID" value="NZ_JASATX010000001.1"/>
</dbReference>
<evidence type="ECO:0000313" key="2">
    <source>
        <dbReference type="EMBL" id="MDI2097563.1"/>
    </source>
</evidence>
<dbReference type="PANTHER" id="PTHR43581">
    <property type="entry name" value="ATP/GTP PHOSPHATASE"/>
    <property type="match status" value="1"/>
</dbReference>
<sequence>MARVPKRKPNTPGPLSLSVEGYKAIRNKSVLSVKPLTIISGANSSGKSSFIQPFLMMKQTLDSAFDPGALLLYGPNVKITEHSQILSRGKSRNDVVNEFMAGMYQGEESREVRFVARAGALSIATDTSSAHGVQTVLSDPLSKKDLARLRDEYRGLAERYVQAVRKIGQSEKSAARADDSWGFEVYRNRCFLEPFMTVSDGEMTYRLNVSGDADDDRWVRFLRGIIHVPGLRGNPERAYARSAVGSTYPGTFETYVASIIYEWTESESPLVGVLSKQLEALGLTWKLSARKLNDASIELVVGRMPHAQQGGAQDLVSVADVGFGVSQTLPVLVALLAAKPGQLVYVEQPEIHLHPRAQLALADALIAAANRGVYVVAETHSSLLIRGIQTGIAKGKLPSDSVSLNWFSRDPSTGFQTSVEASIDDVGRFGEWPVDFDEVSQDADWQYLDAVQLHEEAD</sequence>
<dbReference type="AlphaFoldDB" id="A0AAW6T6W8"/>
<accession>A0AAW6T6W8</accession>
<protein>
    <submittedName>
        <fullName evidence="2">AAA family ATPase</fullName>
    </submittedName>
</protein>
<comment type="caution">
    <text evidence="2">The sequence shown here is derived from an EMBL/GenBank/DDBJ whole genome shotgun (WGS) entry which is preliminary data.</text>
</comment>
<dbReference type="PANTHER" id="PTHR43581:SF2">
    <property type="entry name" value="EXCINUCLEASE ATPASE SUBUNIT"/>
    <property type="match status" value="1"/>
</dbReference>
<dbReference type="Proteomes" id="UP001321506">
    <property type="component" value="Unassembled WGS sequence"/>
</dbReference>